<dbReference type="InterPro" id="IPR015943">
    <property type="entry name" value="WD40/YVTN_repeat-like_dom_sf"/>
</dbReference>
<dbReference type="SUPFAM" id="SSF50998">
    <property type="entry name" value="Quinoprotein alcohol dehydrogenase-like"/>
    <property type="match status" value="1"/>
</dbReference>
<evidence type="ECO:0000313" key="1">
    <source>
        <dbReference type="EMBL" id="OVE83628.1"/>
    </source>
</evidence>
<gene>
    <name evidence="1" type="ORF">B2G88_14445</name>
</gene>
<comment type="caution">
    <text evidence="1">The sequence shown here is derived from an EMBL/GenBank/DDBJ whole genome shotgun (WGS) entry which is preliminary data.</text>
</comment>
<sequence>MWWHGTVFLYDRQDGTLNWGAPIGDSAIGRPVFPVADERRVYATYRGHLACIEPRSDRLWNLEVDCGNGTIAIIDGALFVATTGGRCYAVA</sequence>
<accession>A0A202E635</accession>
<organism evidence="1 2">
    <name type="scientific">Natronolimnobius baerhuensis</name>
    <dbReference type="NCBI Taxonomy" id="253108"/>
    <lineage>
        <taxon>Archaea</taxon>
        <taxon>Methanobacteriati</taxon>
        <taxon>Methanobacteriota</taxon>
        <taxon>Stenosarchaea group</taxon>
        <taxon>Halobacteria</taxon>
        <taxon>Halobacteriales</taxon>
        <taxon>Natrialbaceae</taxon>
        <taxon>Natronolimnobius</taxon>
    </lineage>
</organism>
<evidence type="ECO:0008006" key="3">
    <source>
        <dbReference type="Google" id="ProtNLM"/>
    </source>
</evidence>
<proteinExistence type="predicted"/>
<dbReference type="Gene3D" id="2.130.10.10">
    <property type="entry name" value="YVTN repeat-like/Quinoprotein amine dehydrogenase"/>
    <property type="match status" value="1"/>
</dbReference>
<dbReference type="InterPro" id="IPR011047">
    <property type="entry name" value="Quinoprotein_ADH-like_sf"/>
</dbReference>
<dbReference type="AlphaFoldDB" id="A0A202E635"/>
<name>A0A202E635_9EURY</name>
<dbReference type="EMBL" id="MWPH01000003">
    <property type="protein sequence ID" value="OVE83628.1"/>
    <property type="molecule type" value="Genomic_DNA"/>
</dbReference>
<reference evidence="1 2" key="1">
    <citation type="submission" date="2017-02" db="EMBL/GenBank/DDBJ databases">
        <title>Natronthermophilus aegyptiacus gen. nov.,sp. nov., an aerobic, extremely halophilic alkalithermophilic archaeon isolated from the athalassohaline Wadi An Natrun, Egypt.</title>
        <authorList>
            <person name="Zhao B."/>
        </authorList>
    </citation>
    <scope>NUCLEOTIDE SEQUENCE [LARGE SCALE GENOMIC DNA]</scope>
    <source>
        <strain evidence="1 2">CGMCC 1.3597</strain>
    </source>
</reference>
<keyword evidence="2" id="KW-1185">Reference proteome</keyword>
<protein>
    <recommendedName>
        <fullName evidence="3">Pyrrolo-quinoline quinone</fullName>
    </recommendedName>
</protein>
<dbReference type="Proteomes" id="UP000196084">
    <property type="component" value="Unassembled WGS sequence"/>
</dbReference>
<evidence type="ECO:0000313" key="2">
    <source>
        <dbReference type="Proteomes" id="UP000196084"/>
    </source>
</evidence>